<feature type="signal peptide" evidence="2">
    <location>
        <begin position="1"/>
        <end position="26"/>
    </location>
</feature>
<keyword evidence="4" id="KW-1185">Reference proteome</keyword>
<evidence type="ECO:0000313" key="4">
    <source>
        <dbReference type="Proteomes" id="UP000281406"/>
    </source>
</evidence>
<evidence type="ECO:0000256" key="1">
    <source>
        <dbReference type="SAM" id="MobiDB-lite"/>
    </source>
</evidence>
<dbReference type="Proteomes" id="UP000281406">
    <property type="component" value="Unassembled WGS sequence"/>
</dbReference>
<keyword evidence="2" id="KW-0732">Signal</keyword>
<comment type="caution">
    <text evidence="3">The sequence shown here is derived from an EMBL/GenBank/DDBJ whole genome shotgun (WGS) entry which is preliminary data.</text>
</comment>
<gene>
    <name evidence="3" type="ORF">DPX16_9214</name>
</gene>
<organism evidence="3 4">
    <name type="scientific">Anabarilius grahami</name>
    <name type="common">Kanglang fish</name>
    <name type="synonym">Barilius grahami</name>
    <dbReference type="NCBI Taxonomy" id="495550"/>
    <lineage>
        <taxon>Eukaryota</taxon>
        <taxon>Metazoa</taxon>
        <taxon>Chordata</taxon>
        <taxon>Craniata</taxon>
        <taxon>Vertebrata</taxon>
        <taxon>Euteleostomi</taxon>
        <taxon>Actinopterygii</taxon>
        <taxon>Neopterygii</taxon>
        <taxon>Teleostei</taxon>
        <taxon>Ostariophysi</taxon>
        <taxon>Cypriniformes</taxon>
        <taxon>Xenocyprididae</taxon>
        <taxon>Xenocypridinae</taxon>
        <taxon>Xenocypridinae incertae sedis</taxon>
        <taxon>Anabarilius</taxon>
    </lineage>
</organism>
<proteinExistence type="predicted"/>
<feature type="region of interest" description="Disordered" evidence="1">
    <location>
        <begin position="96"/>
        <end position="132"/>
    </location>
</feature>
<dbReference type="AlphaFoldDB" id="A0A3N0Y7F2"/>
<protein>
    <submittedName>
        <fullName evidence="3">Uncharacterized protein</fullName>
    </submittedName>
</protein>
<feature type="chain" id="PRO_5018133058" evidence="2">
    <location>
        <begin position="27"/>
        <end position="432"/>
    </location>
</feature>
<accession>A0A3N0Y7F2</accession>
<evidence type="ECO:0000256" key="2">
    <source>
        <dbReference type="SAM" id="SignalP"/>
    </source>
</evidence>
<name>A0A3N0Y7F2_ANAGA</name>
<evidence type="ECO:0000313" key="3">
    <source>
        <dbReference type="EMBL" id="ROL41951.1"/>
    </source>
</evidence>
<sequence>MTLVLSCHRLVIILSYGACPLQQNSAHSVLLMTLKLLHFGTTFPDHCLCTFLYIGLNAATHAQLPREGPRGSFASYVEWVLASCGSAFTIEIAASPTSHPVPSQNHPDGEDKQPEPTAGSTTETAVIEPPTHTRAIGGQIATESEQRAPDQVCEPAEPSIAEGVLVDFEGSEVSPTHPPATESEFFADTLLDLRCGEDIFLAPVLSPVQLRGTISGLPESVSSWAGGARSSASSLGRFRAASFRCPDFCACAPSALGIDHRPFDHAGLPRHVSITWVRHRVASAADLRTVHCSLVLHPFHYGLLRPTSGSISTLGRSNTFSDLRIPSSISGDSHCSSVAAAWIFTISTPPQLVGCPVGSILVVVAYDHPHGGPHQRSTMAPPSINAAVGHYPDCGLEVHPAAPAQGHHLDVTTICATLDSWFPSPPSQPSTS</sequence>
<reference evidence="3 4" key="1">
    <citation type="submission" date="2018-10" db="EMBL/GenBank/DDBJ databases">
        <title>Genome assembly for a Yunnan-Guizhou Plateau 3E fish, Anabarilius grahami (Regan), and its evolutionary and genetic applications.</title>
        <authorList>
            <person name="Jiang W."/>
        </authorList>
    </citation>
    <scope>NUCLEOTIDE SEQUENCE [LARGE SCALE GENOMIC DNA]</scope>
    <source>
        <strain evidence="3">AG-KIZ</strain>
        <tissue evidence="3">Muscle</tissue>
    </source>
</reference>
<feature type="compositionally biased region" description="Polar residues" evidence="1">
    <location>
        <begin position="96"/>
        <end position="106"/>
    </location>
</feature>
<dbReference type="EMBL" id="RJVU01051187">
    <property type="protein sequence ID" value="ROL41951.1"/>
    <property type="molecule type" value="Genomic_DNA"/>
</dbReference>